<dbReference type="STRING" id="298654.FraEuI1c_2419"/>
<dbReference type="KEGG" id="fri:FraEuI1c_2419"/>
<keyword evidence="1" id="KW-0805">Transcription regulation</keyword>
<dbReference type="InterPro" id="IPR014710">
    <property type="entry name" value="RmlC-like_jellyroll"/>
</dbReference>
<dbReference type="PANTHER" id="PTHR46796">
    <property type="entry name" value="HTH-TYPE TRANSCRIPTIONAL ACTIVATOR RHAS-RELATED"/>
    <property type="match status" value="1"/>
</dbReference>
<dbReference type="SUPFAM" id="SSF46689">
    <property type="entry name" value="Homeodomain-like"/>
    <property type="match status" value="2"/>
</dbReference>
<feature type="domain" description="HTH araC/xylS-type" evidence="4">
    <location>
        <begin position="171"/>
        <end position="269"/>
    </location>
</feature>
<dbReference type="Gene3D" id="2.60.120.10">
    <property type="entry name" value="Jelly Rolls"/>
    <property type="match status" value="1"/>
</dbReference>
<gene>
    <name evidence="5" type="ordered locus">FraEuI1c_2419</name>
</gene>
<dbReference type="InterPro" id="IPR018062">
    <property type="entry name" value="HTH_AraC-typ_CS"/>
</dbReference>
<dbReference type="SUPFAM" id="SSF51182">
    <property type="entry name" value="RmlC-like cupins"/>
    <property type="match status" value="1"/>
</dbReference>
<evidence type="ECO:0000256" key="3">
    <source>
        <dbReference type="ARBA" id="ARBA00023163"/>
    </source>
</evidence>
<name>E3J1D4_PSEI1</name>
<reference evidence="5 6" key="1">
    <citation type="submission" date="2010-10" db="EMBL/GenBank/DDBJ databases">
        <title>Complete sequence of Frankia sp. EuI1c.</title>
        <authorList>
            <consortium name="US DOE Joint Genome Institute"/>
            <person name="Lucas S."/>
            <person name="Copeland A."/>
            <person name="Lapidus A."/>
            <person name="Cheng J.-F."/>
            <person name="Bruce D."/>
            <person name="Goodwin L."/>
            <person name="Pitluck S."/>
            <person name="Chertkov O."/>
            <person name="Detter J.C."/>
            <person name="Han C."/>
            <person name="Tapia R."/>
            <person name="Land M."/>
            <person name="Hauser L."/>
            <person name="Jeffries C."/>
            <person name="Kyrpides N."/>
            <person name="Ivanova N."/>
            <person name="Mikhailova N."/>
            <person name="Beauchemin N."/>
            <person name="Sen A."/>
            <person name="Sur S.A."/>
            <person name="Gtari M."/>
            <person name="Wall L."/>
            <person name="Tisa L."/>
            <person name="Woyke T."/>
        </authorList>
    </citation>
    <scope>NUCLEOTIDE SEQUENCE [LARGE SCALE GENOMIC DNA]</scope>
    <source>
        <strain evidence="6">DSM 45817 / CECT 9037 / EuI1c</strain>
    </source>
</reference>
<dbReference type="PROSITE" id="PS01124">
    <property type="entry name" value="HTH_ARAC_FAMILY_2"/>
    <property type="match status" value="1"/>
</dbReference>
<sequence>MAATVNEPRSDAGRLSTHGNVWEMSRLEHERVPAGSALPPARGPLWMLVLDGSAELQTAAGRHGLDTGDAALVAARTAHRLVAGEDLLLAAADLRPVVASSYRLPSPFVVRGFSGRHPAVTRLIGTCPLEGRCLTPLFAFGYASLLGAALVTSWLETREPDERPRQDEAVADVLAALASDPGEDWTPERMARLAHLSRSALTARFRRATGRSPMEILRELRMHHARTLLTDGSQPVGRVASAVGYRSVAAFSRAFAAHHGAAPQAWRAATSSSAAGHPQ</sequence>
<proteinExistence type="predicted"/>
<dbReference type="GO" id="GO:0043565">
    <property type="term" value="F:sequence-specific DNA binding"/>
    <property type="evidence" value="ECO:0007669"/>
    <property type="project" value="InterPro"/>
</dbReference>
<keyword evidence="6" id="KW-1185">Reference proteome</keyword>
<evidence type="ECO:0000313" key="5">
    <source>
        <dbReference type="EMBL" id="ADP80455.1"/>
    </source>
</evidence>
<dbReference type="Pfam" id="PF12833">
    <property type="entry name" value="HTH_18"/>
    <property type="match status" value="1"/>
</dbReference>
<keyword evidence="3" id="KW-0804">Transcription</keyword>
<dbReference type="eggNOG" id="COG2207">
    <property type="taxonomic scope" value="Bacteria"/>
</dbReference>
<protein>
    <submittedName>
        <fullName evidence="5">Transcriptional regulator, AraC family</fullName>
    </submittedName>
</protein>
<dbReference type="InterPro" id="IPR009057">
    <property type="entry name" value="Homeodomain-like_sf"/>
</dbReference>
<dbReference type="AlphaFoldDB" id="E3J1D4"/>
<accession>E3J1D4</accession>
<dbReference type="OrthoDB" id="9801123at2"/>
<dbReference type="RefSeq" id="WP_013423573.1">
    <property type="nucleotide sequence ID" value="NC_014666.1"/>
</dbReference>
<dbReference type="GO" id="GO:0003700">
    <property type="term" value="F:DNA-binding transcription factor activity"/>
    <property type="evidence" value="ECO:0007669"/>
    <property type="project" value="InterPro"/>
</dbReference>
<dbReference type="PROSITE" id="PS00041">
    <property type="entry name" value="HTH_ARAC_FAMILY_1"/>
    <property type="match status" value="1"/>
</dbReference>
<dbReference type="PANTHER" id="PTHR46796:SF7">
    <property type="entry name" value="ARAC FAMILY TRANSCRIPTIONAL REGULATOR"/>
    <property type="match status" value="1"/>
</dbReference>
<dbReference type="SMART" id="SM00342">
    <property type="entry name" value="HTH_ARAC"/>
    <property type="match status" value="1"/>
</dbReference>
<dbReference type="InParanoid" id="E3J1D4"/>
<dbReference type="InterPro" id="IPR050204">
    <property type="entry name" value="AraC_XylS_family_regulators"/>
</dbReference>
<evidence type="ECO:0000313" key="6">
    <source>
        <dbReference type="Proteomes" id="UP000002484"/>
    </source>
</evidence>
<evidence type="ECO:0000256" key="2">
    <source>
        <dbReference type="ARBA" id="ARBA00023125"/>
    </source>
</evidence>
<organism evidence="5 6">
    <name type="scientific">Pseudofrankia inefficax (strain DSM 45817 / CECT 9037 / DDB 130130 / EuI1c)</name>
    <name type="common">Frankia inefficax</name>
    <dbReference type="NCBI Taxonomy" id="298654"/>
    <lineage>
        <taxon>Bacteria</taxon>
        <taxon>Bacillati</taxon>
        <taxon>Actinomycetota</taxon>
        <taxon>Actinomycetes</taxon>
        <taxon>Frankiales</taxon>
        <taxon>Frankiaceae</taxon>
        <taxon>Pseudofrankia</taxon>
    </lineage>
</organism>
<dbReference type="Gene3D" id="1.10.10.60">
    <property type="entry name" value="Homeodomain-like"/>
    <property type="match status" value="2"/>
</dbReference>
<keyword evidence="2" id="KW-0238">DNA-binding</keyword>
<evidence type="ECO:0000256" key="1">
    <source>
        <dbReference type="ARBA" id="ARBA00023015"/>
    </source>
</evidence>
<dbReference type="EMBL" id="CP002299">
    <property type="protein sequence ID" value="ADP80455.1"/>
    <property type="molecule type" value="Genomic_DNA"/>
</dbReference>
<dbReference type="InterPro" id="IPR018060">
    <property type="entry name" value="HTH_AraC"/>
</dbReference>
<dbReference type="HOGENOM" id="CLU_996604_0_0_11"/>
<evidence type="ECO:0000259" key="4">
    <source>
        <dbReference type="PROSITE" id="PS01124"/>
    </source>
</evidence>
<dbReference type="Proteomes" id="UP000002484">
    <property type="component" value="Chromosome"/>
</dbReference>
<dbReference type="InterPro" id="IPR011051">
    <property type="entry name" value="RmlC_Cupin_sf"/>
</dbReference>